<organism evidence="1 2">
    <name type="scientific">Acropora cervicornis</name>
    <name type="common">Staghorn coral</name>
    <dbReference type="NCBI Taxonomy" id="6130"/>
    <lineage>
        <taxon>Eukaryota</taxon>
        <taxon>Metazoa</taxon>
        <taxon>Cnidaria</taxon>
        <taxon>Anthozoa</taxon>
        <taxon>Hexacorallia</taxon>
        <taxon>Scleractinia</taxon>
        <taxon>Astrocoeniina</taxon>
        <taxon>Acroporidae</taxon>
        <taxon>Acropora</taxon>
    </lineage>
</organism>
<sequence length="63" mass="7427">MEAKNSSLKRFGIPSDLFTQCKCVNHVRGQLYEEKDGKWHNVRELQEVLKKHKTITHAERMAM</sequence>
<comment type="caution">
    <text evidence="1">The sequence shown here is derived from an EMBL/GenBank/DDBJ whole genome shotgun (WGS) entry which is preliminary data.</text>
</comment>
<keyword evidence="2" id="KW-1185">Reference proteome</keyword>
<dbReference type="EMBL" id="JARQWQ010000109">
    <property type="protein sequence ID" value="KAK2550581.1"/>
    <property type="molecule type" value="Genomic_DNA"/>
</dbReference>
<proteinExistence type="predicted"/>
<dbReference type="AlphaFoldDB" id="A0AAD9PXC7"/>
<accession>A0AAD9PXC7</accession>
<name>A0AAD9PXC7_ACRCE</name>
<reference evidence="1" key="1">
    <citation type="journal article" date="2023" name="G3 (Bethesda)">
        <title>Whole genome assembly and annotation of the endangered Caribbean coral Acropora cervicornis.</title>
        <authorList>
            <person name="Selwyn J.D."/>
            <person name="Vollmer S.V."/>
        </authorList>
    </citation>
    <scope>NUCLEOTIDE SEQUENCE</scope>
    <source>
        <strain evidence="1">K2</strain>
    </source>
</reference>
<gene>
    <name evidence="1" type="ORF">P5673_028789</name>
</gene>
<protein>
    <submittedName>
        <fullName evidence="1">Uncharacterized protein</fullName>
    </submittedName>
</protein>
<evidence type="ECO:0000313" key="2">
    <source>
        <dbReference type="Proteomes" id="UP001249851"/>
    </source>
</evidence>
<dbReference type="Proteomes" id="UP001249851">
    <property type="component" value="Unassembled WGS sequence"/>
</dbReference>
<reference evidence="1" key="2">
    <citation type="journal article" date="2023" name="Science">
        <title>Genomic signatures of disease resistance in endangered staghorn corals.</title>
        <authorList>
            <person name="Vollmer S.V."/>
            <person name="Selwyn J.D."/>
            <person name="Despard B.A."/>
            <person name="Roesel C.L."/>
        </authorList>
    </citation>
    <scope>NUCLEOTIDE SEQUENCE</scope>
    <source>
        <strain evidence="1">K2</strain>
    </source>
</reference>
<evidence type="ECO:0000313" key="1">
    <source>
        <dbReference type="EMBL" id="KAK2550581.1"/>
    </source>
</evidence>